<name>A0A9Y2IE78_9PSEU</name>
<dbReference type="EMBL" id="CP127294">
    <property type="protein sequence ID" value="WIX76738.1"/>
    <property type="molecule type" value="Genomic_DNA"/>
</dbReference>
<sequence length="132" mass="14462">MPGRDTLWLGPFGPVAAGWIKHPGPGEINALLEIHAARRRHHRRGRQHGHADVTTVVRVAVEVWDRAHGYLGRRQGQRLHVLRPGATSVSLSDPVGHAVCYPEIITIASVLATPHWQASPPTCPPRTPSTPR</sequence>
<dbReference type="RefSeq" id="WP_285967486.1">
    <property type="nucleotide sequence ID" value="NZ_CP127294.1"/>
</dbReference>
<evidence type="ECO:0000313" key="1">
    <source>
        <dbReference type="EMBL" id="WIX76738.1"/>
    </source>
</evidence>
<dbReference type="Proteomes" id="UP001236014">
    <property type="component" value="Chromosome"/>
</dbReference>
<dbReference type="KEGG" id="acab:QRX50_35615"/>
<keyword evidence="2" id="KW-1185">Reference proteome</keyword>
<evidence type="ECO:0000313" key="2">
    <source>
        <dbReference type="Proteomes" id="UP001236014"/>
    </source>
</evidence>
<dbReference type="AlphaFoldDB" id="A0A9Y2IE78"/>
<protein>
    <submittedName>
        <fullName evidence="1">Uncharacterized protein</fullName>
    </submittedName>
</protein>
<gene>
    <name evidence="1" type="ORF">QRX50_35615</name>
</gene>
<accession>A0A9Y2IE78</accession>
<proteinExistence type="predicted"/>
<reference evidence="1 2" key="1">
    <citation type="submission" date="2023-06" db="EMBL/GenBank/DDBJ databases">
        <authorList>
            <person name="Oyuntsetseg B."/>
            <person name="Kim S.B."/>
        </authorList>
    </citation>
    <scope>NUCLEOTIDE SEQUENCE [LARGE SCALE GENOMIC DNA]</scope>
    <source>
        <strain evidence="1 2">2-15</strain>
    </source>
</reference>
<organism evidence="1 2">
    <name type="scientific">Amycolatopsis carbonis</name>
    <dbReference type="NCBI Taxonomy" id="715471"/>
    <lineage>
        <taxon>Bacteria</taxon>
        <taxon>Bacillati</taxon>
        <taxon>Actinomycetota</taxon>
        <taxon>Actinomycetes</taxon>
        <taxon>Pseudonocardiales</taxon>
        <taxon>Pseudonocardiaceae</taxon>
        <taxon>Amycolatopsis</taxon>
    </lineage>
</organism>